<comment type="caution">
    <text evidence="1">The sequence shown here is derived from an EMBL/GenBank/DDBJ whole genome shotgun (WGS) entry which is preliminary data.</text>
</comment>
<dbReference type="Proteomes" id="UP000471501">
    <property type="component" value="Unassembled WGS sequence"/>
</dbReference>
<name>A0A6I4NLC5_9FLAO</name>
<gene>
    <name evidence="1" type="ORF">GON26_12775</name>
</gene>
<protein>
    <recommendedName>
        <fullName evidence="3">Lipoprotein</fullName>
    </recommendedName>
</protein>
<evidence type="ECO:0000313" key="1">
    <source>
        <dbReference type="EMBL" id="MWB95238.1"/>
    </source>
</evidence>
<proteinExistence type="predicted"/>
<keyword evidence="2" id="KW-1185">Reference proteome</keyword>
<dbReference type="PROSITE" id="PS51257">
    <property type="entry name" value="PROKAR_LIPOPROTEIN"/>
    <property type="match status" value="1"/>
</dbReference>
<accession>A0A6I4NLC5</accession>
<dbReference type="EMBL" id="WSTB01000006">
    <property type="protein sequence ID" value="MWB95238.1"/>
    <property type="molecule type" value="Genomic_DNA"/>
</dbReference>
<sequence length="202" mass="23556">MNKFLLVFLLAITLQGCKNNYSYENEELKAIEDISNDFLIKKDLNKLLDVPDSIDHVKVYKPNIDSLNINVYLSDALIPIVQEKEDNLWMFKNNQFSKSDSIVFYGIVNSNRFKELGYRDFDKTKIKLRKPYSQFEISEVKIVADQEYKILKFSRVCFDDKKQNGVVVVELLTGLEYGTQSGYNGAILIKKENNKWIYIQPN</sequence>
<dbReference type="RefSeq" id="WP_160375153.1">
    <property type="nucleotide sequence ID" value="NZ_WSTB01000006.1"/>
</dbReference>
<evidence type="ECO:0000313" key="2">
    <source>
        <dbReference type="Proteomes" id="UP000471501"/>
    </source>
</evidence>
<evidence type="ECO:0008006" key="3">
    <source>
        <dbReference type="Google" id="ProtNLM"/>
    </source>
</evidence>
<organism evidence="1 2">
    <name type="scientific">Flavobacterium hydrocarbonoxydans</name>
    <dbReference type="NCBI Taxonomy" id="2683249"/>
    <lineage>
        <taxon>Bacteria</taxon>
        <taxon>Pseudomonadati</taxon>
        <taxon>Bacteroidota</taxon>
        <taxon>Flavobacteriia</taxon>
        <taxon>Flavobacteriales</taxon>
        <taxon>Flavobacteriaceae</taxon>
        <taxon>Flavobacterium</taxon>
    </lineage>
</organism>
<dbReference type="AlphaFoldDB" id="A0A6I4NLC5"/>
<reference evidence="1 2" key="1">
    <citation type="submission" date="2019-12" db="EMBL/GenBank/DDBJ databases">
        <authorList>
            <person name="Kim Y.S."/>
        </authorList>
    </citation>
    <scope>NUCLEOTIDE SEQUENCE [LARGE SCALE GENOMIC DNA]</scope>
    <source>
        <strain evidence="1 2">GA093</strain>
    </source>
</reference>